<dbReference type="GO" id="GO:0017168">
    <property type="term" value="F:5-oxoprolinase (ATP-hydrolyzing) activity"/>
    <property type="evidence" value="ECO:0007669"/>
    <property type="project" value="TreeGrafter"/>
</dbReference>
<dbReference type="Pfam" id="PF05378">
    <property type="entry name" value="Hydant_A_N"/>
    <property type="match status" value="1"/>
</dbReference>
<evidence type="ECO:0000259" key="1">
    <source>
        <dbReference type="PROSITE" id="PS50206"/>
    </source>
</evidence>
<dbReference type="InterPro" id="IPR002821">
    <property type="entry name" value="Hydantoinase_A"/>
</dbReference>
<name>A0A2M7G700_9BACT</name>
<accession>A0A2M7G700</accession>
<reference evidence="2 3" key="1">
    <citation type="submission" date="2017-09" db="EMBL/GenBank/DDBJ databases">
        <title>Depth-based differentiation of microbial function through sediment-hosted aquifers and enrichment of novel symbionts in the deep terrestrial subsurface.</title>
        <authorList>
            <person name="Probst A.J."/>
            <person name="Ladd B."/>
            <person name="Jarett J.K."/>
            <person name="Geller-Mcgrath D.E."/>
            <person name="Sieber C.M."/>
            <person name="Emerson J.B."/>
            <person name="Anantharaman K."/>
            <person name="Thomas B.C."/>
            <person name="Malmstrom R."/>
            <person name="Stieglmeier M."/>
            <person name="Klingl A."/>
            <person name="Woyke T."/>
            <person name="Ryan C.M."/>
            <person name="Banfield J.F."/>
        </authorList>
    </citation>
    <scope>NUCLEOTIDE SEQUENCE [LARGE SCALE GENOMIC DNA]</scope>
    <source>
        <strain evidence="2">CG17_big_fil_post_rev_8_21_14_2_50_48_46</strain>
    </source>
</reference>
<feature type="domain" description="Rhodanese" evidence="1">
    <location>
        <begin position="422"/>
        <end position="468"/>
    </location>
</feature>
<dbReference type="InterPro" id="IPR001763">
    <property type="entry name" value="Rhodanese-like_dom"/>
</dbReference>
<evidence type="ECO:0000313" key="3">
    <source>
        <dbReference type="Proteomes" id="UP000231019"/>
    </source>
</evidence>
<sequence>MFAGIDTGGTFTDCVYLQAGKLLVEKLLSTPENPAQAVLAGLSRFPSQPQALIHGTTVATNALLERKLARTALLVSAGFKDILQIGRQNRPELYALHTEPVGALIPREDCFEVSERIGSQGEILEPLTEESVARLLQGLPSEIESVAICLLFSYRNPEHEEMLLRALQNRSWSISLSSQILPEYREVERFSTTVANAALQPVMQRYMLALKQGLLELPCRLVQSNGGSIALEEVAEQPVRCVLSGPAGGVLGAWEVGQQLGKLRLLSLDMGGTSTDVSLINESLPLQTETQISGIPLKVPMLAIHTVGAGGGSILRYDAGGALRVGPESAGADPGPLCYGKGQDLTVTDAQVFLGRIPEGIQLGGNLSLKPQGLERAFTELGKAIGLTAEKVALGALAVANARMERALRVVSVEKGENPADYLLFCFGGAGGLHACELARSLGIKQILIPAYAGVFSAWGMLFAPEIRDFSLTVLGECKGGDYQAVRAAFQRLELRAQKAFKTSLECLDCVYQVDLRYPGQSYELTVAWGPHAETDFHEKHAQLHHFSRPESSPEWVTLRLRVTRPGQKPLISAPILPQTSLSEALLFSRTVGFDSGRLETAFYQRAALPAETLIQGPAVILEETSTSLVLPGFEAWLDGWGHLWIQEQA</sequence>
<dbReference type="GO" id="GO:0006749">
    <property type="term" value="P:glutathione metabolic process"/>
    <property type="evidence" value="ECO:0007669"/>
    <property type="project" value="TreeGrafter"/>
</dbReference>
<evidence type="ECO:0000313" key="2">
    <source>
        <dbReference type="EMBL" id="PIW17466.1"/>
    </source>
</evidence>
<dbReference type="EMBL" id="PFFQ01000023">
    <property type="protein sequence ID" value="PIW17466.1"/>
    <property type="molecule type" value="Genomic_DNA"/>
</dbReference>
<dbReference type="GO" id="GO:0005829">
    <property type="term" value="C:cytosol"/>
    <property type="evidence" value="ECO:0007669"/>
    <property type="project" value="TreeGrafter"/>
</dbReference>
<dbReference type="AlphaFoldDB" id="A0A2M7G700"/>
<protein>
    <submittedName>
        <fullName evidence="2">5-oxoprolinase</fullName>
    </submittedName>
</protein>
<dbReference type="InterPro" id="IPR008040">
    <property type="entry name" value="Hydant_A_N"/>
</dbReference>
<organism evidence="2 3">
    <name type="scientific">bacterium (Candidatus Blackallbacteria) CG17_big_fil_post_rev_8_21_14_2_50_48_46</name>
    <dbReference type="NCBI Taxonomy" id="2014261"/>
    <lineage>
        <taxon>Bacteria</taxon>
        <taxon>Candidatus Blackallbacteria</taxon>
    </lineage>
</organism>
<comment type="caution">
    <text evidence="2">The sequence shown here is derived from an EMBL/GenBank/DDBJ whole genome shotgun (WGS) entry which is preliminary data.</text>
</comment>
<dbReference type="Pfam" id="PF01968">
    <property type="entry name" value="Hydantoinase_A"/>
    <property type="match status" value="1"/>
</dbReference>
<dbReference type="PANTHER" id="PTHR11365:SF23">
    <property type="entry name" value="HYPOTHETICAL 5-OXOPROLINASE (EUROFUNG)-RELATED"/>
    <property type="match status" value="1"/>
</dbReference>
<dbReference type="PROSITE" id="PS50206">
    <property type="entry name" value="RHODANESE_3"/>
    <property type="match status" value="1"/>
</dbReference>
<dbReference type="PANTHER" id="PTHR11365">
    <property type="entry name" value="5-OXOPROLINASE RELATED"/>
    <property type="match status" value="1"/>
</dbReference>
<dbReference type="Proteomes" id="UP000231019">
    <property type="component" value="Unassembled WGS sequence"/>
</dbReference>
<proteinExistence type="predicted"/>
<gene>
    <name evidence="2" type="ORF">COW36_08175</name>
</gene>
<dbReference type="InterPro" id="IPR045079">
    <property type="entry name" value="Oxoprolinase-like"/>
</dbReference>